<evidence type="ECO:0000259" key="4">
    <source>
        <dbReference type="PROSITE" id="PS50102"/>
    </source>
</evidence>
<sequence length="663" mass="74268">MAPGHETEPSSQSANGVEEALKNAPEKRSTSITDVEANQRPGSAIHVLPFPASPNASASAVSAEHQRADDFQIERDPFLSPHQAQRTRLSPTASIFNPFMTAAALRGLEQIDPVATALSTELGLSRCLQLSFRRPTTVERVDDWLNACMKDLKQYGQPFHGQRSTETIAGKAYARFDDIRDACSTLTTIMTYCQDCRVEYYSTLPALWPSNVDKKQMISLTGQLLVIAMVGPNTRIDFEKIFSVAQRFLQSHGRLFALVKATNSTNGALRAVAEFCDVSHAVRLISKYTEVTTPEGVQLFMSSHASRDELVGSSRQQIQVDLVAGTRSICKTPKRDSSSTSHSIPLINERGNQALAMYPLMFQSPFATNLPYGLESLSPGCSQSPISPVRNMPSSYPVISSLFHPPPSPALTVQNNYSPSRALPGHHRSDGRRQNAARVTRSPYNGPSNHHNYVDINRIREGIDVRTTIMLRNIPNKVDQAMLRKIIDESSWGKYDFMYLRIDFANDCNVGYAFINFVDPLDIIDFVETRANQRWNCFKSDKVAEISYATIQGKDCLVQKFRNSSVMLEAPHYRPKLFFTCNGPRPDLVGQEEPFPDPDNQSKMKRSCENAEHVGLFTPNAGQHYRDEQRRRRSQYDRGTRLAALEEYDYEAACHNLYSDPSH</sequence>
<dbReference type="CDD" id="cd12532">
    <property type="entry name" value="RRM3_MEI2_fungi"/>
    <property type="match status" value="1"/>
</dbReference>
<feature type="compositionally biased region" description="Low complexity" evidence="3">
    <location>
        <begin position="49"/>
        <end position="63"/>
    </location>
</feature>
<dbReference type="InterPro" id="IPR035979">
    <property type="entry name" value="RBD_domain_sf"/>
</dbReference>
<feature type="region of interest" description="Disordered" evidence="3">
    <location>
        <begin position="409"/>
        <end position="444"/>
    </location>
</feature>
<evidence type="ECO:0000256" key="3">
    <source>
        <dbReference type="SAM" id="MobiDB-lite"/>
    </source>
</evidence>
<dbReference type="InterPro" id="IPR000504">
    <property type="entry name" value="RRM_dom"/>
</dbReference>
<dbReference type="AlphaFoldDB" id="A0A173G8R1"/>
<evidence type="ECO:0000313" key="5">
    <source>
        <dbReference type="EMBL" id="ANH22566.1"/>
    </source>
</evidence>
<dbReference type="EMBL" id="KU202309">
    <property type="protein sequence ID" value="ANH22566.1"/>
    <property type="molecule type" value="Genomic_DNA"/>
</dbReference>
<dbReference type="GO" id="GO:0003723">
    <property type="term" value="F:RNA binding"/>
    <property type="evidence" value="ECO:0007669"/>
    <property type="project" value="UniProtKB-UniRule"/>
</dbReference>
<evidence type="ECO:0000256" key="1">
    <source>
        <dbReference type="ARBA" id="ARBA00022884"/>
    </source>
</evidence>
<keyword evidence="1 2" id="KW-0694">RNA-binding</keyword>
<dbReference type="PANTHER" id="PTHR23189">
    <property type="entry name" value="RNA RECOGNITION MOTIF-CONTAINING"/>
    <property type="match status" value="1"/>
</dbReference>
<proteinExistence type="predicted"/>
<reference evidence="5" key="1">
    <citation type="journal article" date="2016" name="BMC Genomics">
        <title>Genome sequence and comparative analysis of clavicipitaceous insect-pathogenic fungus Aschersonia badia with Metarhizium spp.</title>
        <authorList>
            <person name="Agrawal Y."/>
            <person name="Narwani T."/>
            <person name="Subramanian S."/>
        </authorList>
    </citation>
    <scope>NUCLEOTIDE SEQUENCE</scope>
    <source>
        <strain evidence="5">MTCC 10142</strain>
    </source>
</reference>
<dbReference type="PROSITE" id="PS50102">
    <property type="entry name" value="RRM"/>
    <property type="match status" value="1"/>
</dbReference>
<feature type="non-terminal residue" evidence="5">
    <location>
        <position position="663"/>
    </location>
</feature>
<feature type="compositionally biased region" description="Basic and acidic residues" evidence="3">
    <location>
        <begin position="19"/>
        <end position="29"/>
    </location>
</feature>
<name>A0A173G8R1_9HYPO</name>
<protein>
    <recommendedName>
        <fullName evidence="4">RRM domain-containing protein</fullName>
    </recommendedName>
</protein>
<dbReference type="Pfam" id="PF04059">
    <property type="entry name" value="RRM_2"/>
    <property type="match status" value="1"/>
</dbReference>
<dbReference type="InterPro" id="IPR007201">
    <property type="entry name" value="Mei2-like_Rrm_C"/>
</dbReference>
<feature type="region of interest" description="Disordered" evidence="3">
    <location>
        <begin position="1"/>
        <end position="40"/>
    </location>
</feature>
<dbReference type="InterPro" id="IPR034862">
    <property type="entry name" value="Fungal_Mei2-like_RRM3"/>
</dbReference>
<accession>A0A173G8R1</accession>
<feature type="region of interest" description="Disordered" evidence="3">
    <location>
        <begin position="45"/>
        <end position="64"/>
    </location>
</feature>
<organism evidence="5">
    <name type="scientific">Hypocrella siamensis</name>
    <dbReference type="NCBI Taxonomy" id="696354"/>
    <lineage>
        <taxon>Eukaryota</taxon>
        <taxon>Fungi</taxon>
        <taxon>Dikarya</taxon>
        <taxon>Ascomycota</taxon>
        <taxon>Pezizomycotina</taxon>
        <taxon>Sordariomycetes</taxon>
        <taxon>Hypocreomycetidae</taxon>
        <taxon>Hypocreales</taxon>
        <taxon>Clavicipitaceae</taxon>
        <taxon>Hypocrella</taxon>
    </lineage>
</organism>
<evidence type="ECO:0000256" key="2">
    <source>
        <dbReference type="PROSITE-ProRule" id="PRU00176"/>
    </source>
</evidence>
<dbReference type="SUPFAM" id="SSF54928">
    <property type="entry name" value="RNA-binding domain, RBD"/>
    <property type="match status" value="1"/>
</dbReference>
<feature type="domain" description="RRM" evidence="4">
    <location>
        <begin position="467"/>
        <end position="563"/>
    </location>
</feature>